<comment type="caution">
    <text evidence="7">The sequence shown here is derived from an EMBL/GenBank/DDBJ whole genome shotgun (WGS) entry which is preliminary data.</text>
</comment>
<evidence type="ECO:0000313" key="7">
    <source>
        <dbReference type="EMBL" id="NMH99132.1"/>
    </source>
</evidence>
<dbReference type="SMART" id="SM01012">
    <property type="entry name" value="ANTAR"/>
    <property type="match status" value="1"/>
</dbReference>
<keyword evidence="3" id="KW-0805">Transcription regulation</keyword>
<dbReference type="EMBL" id="JAAXLA010000032">
    <property type="protein sequence ID" value="NMH99132.1"/>
    <property type="molecule type" value="Genomic_DNA"/>
</dbReference>
<evidence type="ECO:0000256" key="3">
    <source>
        <dbReference type="ARBA" id="ARBA00023015"/>
    </source>
</evidence>
<accession>A0ABX1SF29</accession>
<feature type="compositionally biased region" description="Basic residues" evidence="5">
    <location>
        <begin position="270"/>
        <end position="279"/>
    </location>
</feature>
<evidence type="ECO:0000256" key="2">
    <source>
        <dbReference type="ARBA" id="ARBA00022777"/>
    </source>
</evidence>
<dbReference type="InterPro" id="IPR003018">
    <property type="entry name" value="GAF"/>
</dbReference>
<evidence type="ECO:0000259" key="6">
    <source>
        <dbReference type="PROSITE" id="PS50921"/>
    </source>
</evidence>
<dbReference type="InterPro" id="IPR029016">
    <property type="entry name" value="GAF-like_dom_sf"/>
</dbReference>
<keyword evidence="4" id="KW-0804">Transcription</keyword>
<dbReference type="InterPro" id="IPR011006">
    <property type="entry name" value="CheY-like_superfamily"/>
</dbReference>
<proteinExistence type="predicted"/>
<dbReference type="Pfam" id="PF13185">
    <property type="entry name" value="GAF_2"/>
    <property type="match status" value="1"/>
</dbReference>
<dbReference type="Pfam" id="PF03861">
    <property type="entry name" value="ANTAR"/>
    <property type="match status" value="1"/>
</dbReference>
<dbReference type="PROSITE" id="PS50921">
    <property type="entry name" value="ANTAR"/>
    <property type="match status" value="1"/>
</dbReference>
<dbReference type="Gene3D" id="3.30.450.40">
    <property type="match status" value="1"/>
</dbReference>
<sequence length="279" mass="28769">MAVHSADSALVGLALQVGRTPAANLDVGAMLAGVCTALPVALGVSGAVIVVAEPPDPMSNGVFASDTGAARLGDAQHRTGNGPLPSAIRSGRVVVTLDITRIGPPELAAAAAETGLISSVVVPLMIDGRPAGGMQLLGSLYQPVAGGHADAVRPLIDILASRLMDTRSFRQLSGAAARLTAQLESATPIEQATGILAERYRTDVEEAARFLRSQARNAGTDIAEMAASVVAGTDGPSRLPEQRPDIRPARHAERPGQRLDQGPTSATQRIARHRRADIS</sequence>
<feature type="region of interest" description="Disordered" evidence="5">
    <location>
        <begin position="230"/>
        <end position="279"/>
    </location>
</feature>
<gene>
    <name evidence="7" type="ORF">HF526_17710</name>
</gene>
<dbReference type="Gene3D" id="1.10.10.10">
    <property type="entry name" value="Winged helix-like DNA-binding domain superfamily/Winged helix DNA-binding domain"/>
    <property type="match status" value="1"/>
</dbReference>
<organism evidence="7 8">
    <name type="scientific">Pseudonocardia acidicola</name>
    <dbReference type="NCBI Taxonomy" id="2724939"/>
    <lineage>
        <taxon>Bacteria</taxon>
        <taxon>Bacillati</taxon>
        <taxon>Actinomycetota</taxon>
        <taxon>Actinomycetes</taxon>
        <taxon>Pseudonocardiales</taxon>
        <taxon>Pseudonocardiaceae</taxon>
        <taxon>Pseudonocardia</taxon>
    </lineage>
</organism>
<dbReference type="InterPro" id="IPR005561">
    <property type="entry name" value="ANTAR"/>
</dbReference>
<evidence type="ECO:0000256" key="5">
    <source>
        <dbReference type="SAM" id="MobiDB-lite"/>
    </source>
</evidence>
<reference evidence="7 8" key="1">
    <citation type="submission" date="2020-04" db="EMBL/GenBank/DDBJ databases">
        <authorList>
            <person name="Klaysubun C."/>
            <person name="Duangmal K."/>
            <person name="Lipun K."/>
        </authorList>
    </citation>
    <scope>NUCLEOTIDE SEQUENCE [LARGE SCALE GENOMIC DNA]</scope>
    <source>
        <strain evidence="7 8">K10HN5</strain>
    </source>
</reference>
<dbReference type="RefSeq" id="WP_169382580.1">
    <property type="nucleotide sequence ID" value="NZ_JAAXLA010000032.1"/>
</dbReference>
<protein>
    <submittedName>
        <fullName evidence="7">GAF and ANTAR domain-containing protein</fullName>
    </submittedName>
</protein>
<evidence type="ECO:0000256" key="1">
    <source>
        <dbReference type="ARBA" id="ARBA00022679"/>
    </source>
</evidence>
<dbReference type="SUPFAM" id="SSF52172">
    <property type="entry name" value="CheY-like"/>
    <property type="match status" value="1"/>
</dbReference>
<dbReference type="Proteomes" id="UP000820669">
    <property type="component" value="Unassembled WGS sequence"/>
</dbReference>
<keyword evidence="8" id="KW-1185">Reference proteome</keyword>
<keyword evidence="2" id="KW-0418">Kinase</keyword>
<evidence type="ECO:0000256" key="4">
    <source>
        <dbReference type="ARBA" id="ARBA00023163"/>
    </source>
</evidence>
<evidence type="ECO:0000313" key="8">
    <source>
        <dbReference type="Proteomes" id="UP000820669"/>
    </source>
</evidence>
<feature type="domain" description="ANTAR" evidence="6">
    <location>
        <begin position="169"/>
        <end position="230"/>
    </location>
</feature>
<dbReference type="InterPro" id="IPR036388">
    <property type="entry name" value="WH-like_DNA-bd_sf"/>
</dbReference>
<feature type="compositionally biased region" description="Basic and acidic residues" evidence="5">
    <location>
        <begin position="240"/>
        <end position="257"/>
    </location>
</feature>
<dbReference type="SUPFAM" id="SSF55781">
    <property type="entry name" value="GAF domain-like"/>
    <property type="match status" value="1"/>
</dbReference>
<name>A0ABX1SF29_9PSEU</name>
<keyword evidence="1" id="KW-0808">Transferase</keyword>